<dbReference type="WBParaSite" id="MhA1_Contig649.frz3.fgene1">
    <property type="protein sequence ID" value="MhA1_Contig649.frz3.fgene1"/>
    <property type="gene ID" value="MhA1_Contig649.frz3.fgene1"/>
</dbReference>
<dbReference type="SMART" id="SM00801">
    <property type="entry name" value="dDENN"/>
    <property type="match status" value="1"/>
</dbReference>
<accession>A0A1I8BWJ8</accession>
<organism evidence="3 4">
    <name type="scientific">Meloidogyne hapla</name>
    <name type="common">Root-knot nematode worm</name>
    <dbReference type="NCBI Taxonomy" id="6305"/>
    <lineage>
        <taxon>Eukaryota</taxon>
        <taxon>Metazoa</taxon>
        <taxon>Ecdysozoa</taxon>
        <taxon>Nematoda</taxon>
        <taxon>Chromadorea</taxon>
        <taxon>Rhabditida</taxon>
        <taxon>Tylenchina</taxon>
        <taxon>Tylenchomorpha</taxon>
        <taxon>Tylenchoidea</taxon>
        <taxon>Meloidogynidae</taxon>
        <taxon>Meloidogyninae</taxon>
        <taxon>Meloidogyne</taxon>
    </lineage>
</organism>
<evidence type="ECO:0000256" key="1">
    <source>
        <dbReference type="SAM" id="MobiDB-lite"/>
    </source>
</evidence>
<evidence type="ECO:0000313" key="4">
    <source>
        <dbReference type="WBParaSite" id="MhA1_Contig649.frz3.fgene1"/>
    </source>
</evidence>
<dbReference type="GO" id="GO:0032483">
    <property type="term" value="P:regulation of Rab protein signal transduction"/>
    <property type="evidence" value="ECO:0007669"/>
    <property type="project" value="TreeGrafter"/>
</dbReference>
<feature type="region of interest" description="Disordered" evidence="1">
    <location>
        <begin position="82"/>
        <end position="150"/>
    </location>
</feature>
<sequence>MPMPTSIPESYILLALYKDENAKLQKKYDKLLIDTQTRLVDHEIEMQEDHKKEIQELKNSFGERIDSLEAEKRRMQTRLDELEANNTTTTTTNTAAATANENPVEANNSTTTTTNTAAATTNENPVKKKKNKGKKPNHREREKRKKAKLMGAEEHTRTIRLYPRPVVALQVDSFLRSRGQNNEFISELCKTQAVEYFAECSLCPPNETYVRIQTGVISSAQIGDKAKWFSDSLMPVHFNAYPFGSTLSEAIFLSRIDKSEHLLERNNSENLDEDAESEYPTTATSSDLESVGSVETGGAWSPFGSRSPSCRSAPLSVVDSEADFARLAQNLALKKKWKKEEDY</sequence>
<reference evidence="4" key="1">
    <citation type="submission" date="2016-11" db="UniProtKB">
        <authorList>
            <consortium name="WormBaseParasite"/>
        </authorList>
    </citation>
    <scope>IDENTIFICATION</scope>
</reference>
<dbReference type="AlphaFoldDB" id="A0A1I8BWJ8"/>
<feature type="region of interest" description="Disordered" evidence="1">
    <location>
        <begin position="264"/>
        <end position="313"/>
    </location>
</feature>
<protein>
    <submittedName>
        <fullName evidence="4">DDENN domain-containing protein</fullName>
    </submittedName>
</protein>
<feature type="compositionally biased region" description="Low complexity" evidence="1">
    <location>
        <begin position="84"/>
        <end position="122"/>
    </location>
</feature>
<dbReference type="PANTHER" id="PTHR13008">
    <property type="entry name" value="MAP-KINASE ACTIVATING DEATH DOMAIN PROTEIN MADD /DENN/AEX-3 C.ELEGANS"/>
    <property type="match status" value="1"/>
</dbReference>
<dbReference type="GO" id="GO:0005085">
    <property type="term" value="F:guanyl-nucleotide exchange factor activity"/>
    <property type="evidence" value="ECO:0007669"/>
    <property type="project" value="TreeGrafter"/>
</dbReference>
<proteinExistence type="predicted"/>
<dbReference type="GO" id="GO:0005829">
    <property type="term" value="C:cytosol"/>
    <property type="evidence" value="ECO:0007669"/>
    <property type="project" value="TreeGrafter"/>
</dbReference>
<dbReference type="InterPro" id="IPR039980">
    <property type="entry name" value="MADD"/>
</dbReference>
<dbReference type="Proteomes" id="UP000095281">
    <property type="component" value="Unplaced"/>
</dbReference>
<dbReference type="GO" id="GO:0042981">
    <property type="term" value="P:regulation of apoptotic process"/>
    <property type="evidence" value="ECO:0007669"/>
    <property type="project" value="TreeGrafter"/>
</dbReference>
<feature type="domain" description="dDENN" evidence="2">
    <location>
        <begin position="139"/>
        <end position="201"/>
    </location>
</feature>
<evidence type="ECO:0000313" key="3">
    <source>
        <dbReference type="Proteomes" id="UP000095281"/>
    </source>
</evidence>
<keyword evidence="3" id="KW-1185">Reference proteome</keyword>
<feature type="compositionally biased region" description="Polar residues" evidence="1">
    <location>
        <begin position="279"/>
        <end position="288"/>
    </location>
</feature>
<dbReference type="PANTHER" id="PTHR13008:SF7">
    <property type="entry name" value="MAP KINASE-ACTIVATING DEATH DOMAIN PROTEIN"/>
    <property type="match status" value="1"/>
</dbReference>
<feature type="compositionally biased region" description="Basic residues" evidence="1">
    <location>
        <begin position="127"/>
        <end position="148"/>
    </location>
</feature>
<name>A0A1I8BWJ8_MELHA</name>
<evidence type="ECO:0000259" key="2">
    <source>
        <dbReference type="SMART" id="SM00801"/>
    </source>
</evidence>
<dbReference type="InterPro" id="IPR005112">
    <property type="entry name" value="dDENN_dom"/>
</dbReference>